<dbReference type="Pfam" id="PF03372">
    <property type="entry name" value="Exo_endo_phos"/>
    <property type="match status" value="1"/>
</dbReference>
<evidence type="ECO:0000313" key="2">
    <source>
        <dbReference type="EMBL" id="WMV07425.1"/>
    </source>
</evidence>
<sequence>MEVEKRADWGDSDILLDGRKDRPMLLEYRDRVLERGKGPAAKKTTDIELYKEGLVTYNEPEPLSIEENLTEEMIETRATIWVHLNVIKLGQAFGAAIKGCEKEAYALCMKLDQKRYLERHAGKVYADCKRVERRELWGELYSAGGRCARPWVVGGDFNVIRYPNERTNCFRIYGAMSEFSKCIEEMELVDPPLFGGSYTWRRGENHRSASRIDRFLYSSSWEEQFTLIKQAVLPEIGSDHNPNMLSCGELNFKKKYFKFESWWLRVEGFKGKVQQWWEAFVVKRRPDYILAEKLKLLKEKSKEGSRNNRGNWKQRKDDILNQLAALEAIQEQRALTDDEAMQKSNLAIAFEEVARNEEIAWRQRSRIQWLKQGDKNTKYFHRIATAHKRVNSIDTLKVDGMEVTDAEEIKEAIQNYYKNMYKEVEEWRPELVLHEATRISAEEQEEVQRQFEEDEILEGIKLCAMEKAPGQMDSLCPFIWLFGNI</sequence>
<reference evidence="2" key="1">
    <citation type="submission" date="2023-08" db="EMBL/GenBank/DDBJ databases">
        <title>A de novo genome assembly of Solanum verrucosum Schlechtendal, a Mexican diploid species geographically isolated from the other diploid A-genome species in potato relatives.</title>
        <authorList>
            <person name="Hosaka K."/>
        </authorList>
    </citation>
    <scope>NUCLEOTIDE SEQUENCE</scope>
    <source>
        <tissue evidence="2">Young leaves</tissue>
    </source>
</reference>
<evidence type="ECO:0000313" key="3">
    <source>
        <dbReference type="Proteomes" id="UP001234989"/>
    </source>
</evidence>
<keyword evidence="3" id="KW-1185">Reference proteome</keyword>
<proteinExistence type="predicted"/>
<gene>
    <name evidence="2" type="ORF">MTR67_000810</name>
</gene>
<dbReference type="EMBL" id="CP133612">
    <property type="protein sequence ID" value="WMV07425.1"/>
    <property type="molecule type" value="Genomic_DNA"/>
</dbReference>
<dbReference type="Proteomes" id="UP001234989">
    <property type="component" value="Chromosome 1"/>
</dbReference>
<dbReference type="InterPro" id="IPR005135">
    <property type="entry name" value="Endo/exonuclease/phosphatase"/>
</dbReference>
<protein>
    <recommendedName>
        <fullName evidence="1">Endonuclease/exonuclease/phosphatase domain-containing protein</fullName>
    </recommendedName>
</protein>
<dbReference type="PANTHER" id="PTHR33710:SF75">
    <property type="entry name" value="ENDONUCLEASE_EXONUCLEASE_PHOSPHATASE DOMAIN-CONTAINING PROTEIN"/>
    <property type="match status" value="1"/>
</dbReference>
<accession>A0AAF0PQN3</accession>
<evidence type="ECO:0000259" key="1">
    <source>
        <dbReference type="Pfam" id="PF03372"/>
    </source>
</evidence>
<dbReference type="AlphaFoldDB" id="A0AAF0PQN3"/>
<feature type="domain" description="Endonuclease/exonuclease/phosphatase" evidence="1">
    <location>
        <begin position="119"/>
        <end position="240"/>
    </location>
</feature>
<dbReference type="PANTHER" id="PTHR33710">
    <property type="entry name" value="BNAC02G09200D PROTEIN"/>
    <property type="match status" value="1"/>
</dbReference>
<dbReference type="SUPFAM" id="SSF56219">
    <property type="entry name" value="DNase I-like"/>
    <property type="match status" value="1"/>
</dbReference>
<organism evidence="2 3">
    <name type="scientific">Solanum verrucosum</name>
    <dbReference type="NCBI Taxonomy" id="315347"/>
    <lineage>
        <taxon>Eukaryota</taxon>
        <taxon>Viridiplantae</taxon>
        <taxon>Streptophyta</taxon>
        <taxon>Embryophyta</taxon>
        <taxon>Tracheophyta</taxon>
        <taxon>Spermatophyta</taxon>
        <taxon>Magnoliopsida</taxon>
        <taxon>eudicotyledons</taxon>
        <taxon>Gunneridae</taxon>
        <taxon>Pentapetalae</taxon>
        <taxon>asterids</taxon>
        <taxon>lamiids</taxon>
        <taxon>Solanales</taxon>
        <taxon>Solanaceae</taxon>
        <taxon>Solanoideae</taxon>
        <taxon>Solaneae</taxon>
        <taxon>Solanum</taxon>
    </lineage>
</organism>
<name>A0AAF0PQN3_SOLVR</name>
<dbReference type="Gene3D" id="3.60.10.10">
    <property type="entry name" value="Endonuclease/exonuclease/phosphatase"/>
    <property type="match status" value="1"/>
</dbReference>
<dbReference type="GO" id="GO:0003824">
    <property type="term" value="F:catalytic activity"/>
    <property type="evidence" value="ECO:0007669"/>
    <property type="project" value="InterPro"/>
</dbReference>
<dbReference type="InterPro" id="IPR036691">
    <property type="entry name" value="Endo/exonu/phosph_ase_sf"/>
</dbReference>